<dbReference type="EMBL" id="CP020083">
    <property type="protein sequence ID" value="ASR50653.1"/>
    <property type="molecule type" value="Genomic_DNA"/>
</dbReference>
<gene>
    <name evidence="1" type="ORF">B5J99_03525</name>
</gene>
<keyword evidence="2" id="KW-1185">Reference proteome</keyword>
<evidence type="ECO:0000313" key="1">
    <source>
        <dbReference type="EMBL" id="ASR50653.1"/>
    </source>
</evidence>
<evidence type="ECO:0000313" key="2">
    <source>
        <dbReference type="Proteomes" id="UP000258016"/>
    </source>
</evidence>
<protein>
    <submittedName>
        <fullName evidence="1">Uncharacterized protein</fullName>
    </submittedName>
</protein>
<sequence length="75" mass="7960">MHNANNLGDKGDGPKVGGHQASCASITAVMAALSCHALHPQDKVVVKPPATAARKHPICFSREGQRLCIVRNLYT</sequence>
<dbReference type="Proteomes" id="UP000258016">
    <property type="component" value="Chromosome"/>
</dbReference>
<reference evidence="1 2" key="1">
    <citation type="submission" date="2017-03" db="EMBL/GenBank/DDBJ databases">
        <title>Complete genome sequence of Blastomonas fulva degrading microcsystin LR.</title>
        <authorList>
            <person name="Lee H.-g."/>
            <person name="Jin L."/>
            <person name="oh H.-M."/>
        </authorList>
    </citation>
    <scope>NUCLEOTIDE SEQUENCE [LARGE SCALE GENOMIC DNA]</scope>
    <source>
        <strain evidence="1 2">T2</strain>
    </source>
</reference>
<organism evidence="1 2">
    <name type="scientific">Blastomonas fulva</name>
    <dbReference type="NCBI Taxonomy" id="1550728"/>
    <lineage>
        <taxon>Bacteria</taxon>
        <taxon>Pseudomonadati</taxon>
        <taxon>Pseudomonadota</taxon>
        <taxon>Alphaproteobacteria</taxon>
        <taxon>Sphingomonadales</taxon>
        <taxon>Sphingomonadaceae</taxon>
        <taxon>Blastomonas</taxon>
    </lineage>
</organism>
<accession>A0ABN5B2Q6</accession>
<name>A0ABN5B2Q6_9SPHN</name>
<proteinExistence type="predicted"/>
<dbReference type="RefSeq" id="WP_117351487.1">
    <property type="nucleotide sequence ID" value="NZ_JAIXHN010000013.1"/>
</dbReference>